<dbReference type="Proteomes" id="UP000268162">
    <property type="component" value="Unassembled WGS sequence"/>
</dbReference>
<name>A0A4P9ZUQ2_9FUNG</name>
<feature type="region of interest" description="Disordered" evidence="1">
    <location>
        <begin position="159"/>
        <end position="188"/>
    </location>
</feature>
<evidence type="ECO:0000313" key="3">
    <source>
        <dbReference type="Proteomes" id="UP000268162"/>
    </source>
</evidence>
<protein>
    <submittedName>
        <fullName evidence="2">Uncharacterized protein</fullName>
    </submittedName>
</protein>
<feature type="region of interest" description="Disordered" evidence="1">
    <location>
        <begin position="78"/>
        <end position="131"/>
    </location>
</feature>
<sequence>MGPTKETLPSLVIVQDAVDRSFYYPNVHYVFADDPEPDPFAESVTAIDLYLNHDGDGVERFRSSSSHFQPTECEFPAQLATDPTNEGGSAEQPAPPLSPTVSGGVGGGPPPSGRREAATAPQRALTNGSLDPARSLAHFQAARRTPAGERTLLVRGIFAEETPRRGPSMVTEAGPIDPSEAGLSASPGQMDLADTLANLDEMATRLVNRNEYAKNSKVA</sequence>
<evidence type="ECO:0000256" key="1">
    <source>
        <dbReference type="SAM" id="MobiDB-lite"/>
    </source>
</evidence>
<proteinExistence type="predicted"/>
<gene>
    <name evidence="2" type="ORF">BJ085DRAFT_38702</name>
</gene>
<evidence type="ECO:0000313" key="2">
    <source>
        <dbReference type="EMBL" id="RKP36988.1"/>
    </source>
</evidence>
<keyword evidence="3" id="KW-1185">Reference proteome</keyword>
<dbReference type="AlphaFoldDB" id="A0A4P9ZUQ2"/>
<accession>A0A4P9ZUQ2</accession>
<dbReference type="EMBL" id="ML002562">
    <property type="protein sequence ID" value="RKP36988.1"/>
    <property type="molecule type" value="Genomic_DNA"/>
</dbReference>
<reference evidence="3" key="1">
    <citation type="journal article" date="2018" name="Nat. Microbiol.">
        <title>Leveraging single-cell genomics to expand the fungal tree of life.</title>
        <authorList>
            <person name="Ahrendt S.R."/>
            <person name="Quandt C.A."/>
            <person name="Ciobanu D."/>
            <person name="Clum A."/>
            <person name="Salamov A."/>
            <person name="Andreopoulos B."/>
            <person name="Cheng J.F."/>
            <person name="Woyke T."/>
            <person name="Pelin A."/>
            <person name="Henrissat B."/>
            <person name="Reynolds N.K."/>
            <person name="Benny G.L."/>
            <person name="Smith M.E."/>
            <person name="James T.Y."/>
            <person name="Grigoriev I.V."/>
        </authorList>
    </citation>
    <scope>NUCLEOTIDE SEQUENCE [LARGE SCALE GENOMIC DNA]</scope>
    <source>
        <strain evidence="3">RSA 468</strain>
    </source>
</reference>
<organism evidence="2 3">
    <name type="scientific">Dimargaris cristalligena</name>
    <dbReference type="NCBI Taxonomy" id="215637"/>
    <lineage>
        <taxon>Eukaryota</taxon>
        <taxon>Fungi</taxon>
        <taxon>Fungi incertae sedis</taxon>
        <taxon>Zoopagomycota</taxon>
        <taxon>Kickxellomycotina</taxon>
        <taxon>Dimargaritomycetes</taxon>
        <taxon>Dimargaritales</taxon>
        <taxon>Dimargaritaceae</taxon>
        <taxon>Dimargaris</taxon>
    </lineage>
</organism>